<sequence length="19" mass="2236">MLDCPCNVCFETHLVLNFH</sequence>
<dbReference type="AlphaFoldDB" id="A0A0E9T6U3"/>
<reference evidence="1" key="2">
    <citation type="journal article" date="2015" name="Fish Shellfish Immunol.">
        <title>Early steps in the European eel (Anguilla anguilla)-Vibrio vulnificus interaction in the gills: Role of the RtxA13 toxin.</title>
        <authorList>
            <person name="Callol A."/>
            <person name="Pajuelo D."/>
            <person name="Ebbesson L."/>
            <person name="Teles M."/>
            <person name="MacKenzie S."/>
            <person name="Amaro C."/>
        </authorList>
    </citation>
    <scope>NUCLEOTIDE SEQUENCE</scope>
</reference>
<proteinExistence type="predicted"/>
<accession>A0A0E9T6U3</accession>
<evidence type="ECO:0000313" key="1">
    <source>
        <dbReference type="EMBL" id="JAH49326.1"/>
    </source>
</evidence>
<protein>
    <submittedName>
        <fullName evidence="1">Uncharacterized protein</fullName>
    </submittedName>
</protein>
<name>A0A0E9T6U3_ANGAN</name>
<reference evidence="1" key="1">
    <citation type="submission" date="2014-11" db="EMBL/GenBank/DDBJ databases">
        <authorList>
            <person name="Amaro Gonzalez C."/>
        </authorList>
    </citation>
    <scope>NUCLEOTIDE SEQUENCE</scope>
</reference>
<dbReference type="EMBL" id="GBXM01059251">
    <property type="protein sequence ID" value="JAH49326.1"/>
    <property type="molecule type" value="Transcribed_RNA"/>
</dbReference>
<organism evidence="1">
    <name type="scientific">Anguilla anguilla</name>
    <name type="common">European freshwater eel</name>
    <name type="synonym">Muraena anguilla</name>
    <dbReference type="NCBI Taxonomy" id="7936"/>
    <lineage>
        <taxon>Eukaryota</taxon>
        <taxon>Metazoa</taxon>
        <taxon>Chordata</taxon>
        <taxon>Craniata</taxon>
        <taxon>Vertebrata</taxon>
        <taxon>Euteleostomi</taxon>
        <taxon>Actinopterygii</taxon>
        <taxon>Neopterygii</taxon>
        <taxon>Teleostei</taxon>
        <taxon>Anguilliformes</taxon>
        <taxon>Anguillidae</taxon>
        <taxon>Anguilla</taxon>
    </lineage>
</organism>